<dbReference type="OrthoDB" id="1792985at2"/>
<evidence type="ECO:0000256" key="3">
    <source>
        <dbReference type="ARBA" id="ARBA00022795"/>
    </source>
</evidence>
<evidence type="ECO:0000313" key="5">
    <source>
        <dbReference type="EMBL" id="CEG57104.1"/>
    </source>
</evidence>
<keyword evidence="6" id="KW-1185">Reference proteome</keyword>
<dbReference type="KEGG" id="lfa:LFA_1699"/>
<comment type="similarity">
    <text evidence="2">Belongs to the FliK family.</text>
</comment>
<dbReference type="STRING" id="1212491.LFA_1699"/>
<protein>
    <submittedName>
        <fullName evidence="5">Putative Flagellar hook-length control protein</fullName>
    </submittedName>
</protein>
<dbReference type="CDD" id="cd17470">
    <property type="entry name" value="T3SS_Flik_C"/>
    <property type="match status" value="1"/>
</dbReference>
<dbReference type="PANTHER" id="PTHR37533">
    <property type="entry name" value="FLAGELLAR HOOK-LENGTH CONTROL PROTEIN"/>
    <property type="match status" value="1"/>
</dbReference>
<feature type="domain" description="Flagellar hook-length control protein-like C-terminal" evidence="4">
    <location>
        <begin position="321"/>
        <end position="401"/>
    </location>
</feature>
<dbReference type="Pfam" id="PF02120">
    <property type="entry name" value="Flg_hook"/>
    <property type="match status" value="1"/>
</dbReference>
<dbReference type="InterPro" id="IPR001635">
    <property type="entry name" value="Flag_hook_Flik"/>
</dbReference>
<proteinExistence type="inferred from homology"/>
<dbReference type="GO" id="GO:0009424">
    <property type="term" value="C:bacterial-type flagellum hook"/>
    <property type="evidence" value="ECO:0007669"/>
    <property type="project" value="InterPro"/>
</dbReference>
<dbReference type="InterPro" id="IPR038610">
    <property type="entry name" value="FliK-like_C_sf"/>
</dbReference>
<dbReference type="Gene3D" id="3.30.750.140">
    <property type="match status" value="1"/>
</dbReference>
<dbReference type="HOGENOM" id="CLU_663567_0_0_6"/>
<evidence type="ECO:0000259" key="4">
    <source>
        <dbReference type="Pfam" id="PF02120"/>
    </source>
</evidence>
<dbReference type="RefSeq" id="WP_045095667.1">
    <property type="nucleotide sequence ID" value="NZ_LN614827.1"/>
</dbReference>
<keyword evidence="3" id="KW-1005">Bacterial flagellum biogenesis</keyword>
<dbReference type="InterPro" id="IPR021136">
    <property type="entry name" value="Flagellar_hook_control-like_C"/>
</dbReference>
<dbReference type="EMBL" id="LN614827">
    <property type="protein sequence ID" value="CEG57104.1"/>
    <property type="molecule type" value="Genomic_DNA"/>
</dbReference>
<dbReference type="AlphaFoldDB" id="A0A098G537"/>
<keyword evidence="5" id="KW-0282">Flagellum</keyword>
<sequence>MLDLTHFIFNSNSFLESSVTTQELSDSEPSVEFNNDQDNSVDPSSFVLLFADILANNPEKNETKPNECISESNALNLNTQTQENKVIGTDDVKEEARRAEQDKPIINVDITTTHEDKQSTGFKFHSDEMPLLPDNSNAIKLNTELEQLPLGALENNVAIAWINSENFQPPSPISFISLTESMEALDTLAQDFSPEVEEFIEGSEELTELVLKKEMPLNHEPVSNEQAADSSRDKLFINSTDDSSNLLQAELRSNPFSIKPEIKQEQKIENLTLTNAQNIAQPEIDFANENQPLIDNAETKSLDIPIDISDSQWVEKFSENIVWLGHQGIKSALIKIHPEDLGPLEISIKVVKDSASVSIHSHNSHVCDIVDQALPRLREMMAEQGLNLSDVYVGSDDGSRQFSENNHGSEEVTAVNIEDEVQAAPLAKKTRDGLIDYFA</sequence>
<gene>
    <name evidence="5" type="ORF">LFA_1699</name>
</gene>
<evidence type="ECO:0000313" key="6">
    <source>
        <dbReference type="Proteomes" id="UP000032430"/>
    </source>
</evidence>
<dbReference type="Proteomes" id="UP000032430">
    <property type="component" value="Chromosome I"/>
</dbReference>
<keyword evidence="5" id="KW-0969">Cilium</keyword>
<evidence type="ECO:0000256" key="1">
    <source>
        <dbReference type="ARBA" id="ARBA00003944"/>
    </source>
</evidence>
<dbReference type="PRINTS" id="PR01007">
    <property type="entry name" value="FLGHOOKFLIK"/>
</dbReference>
<dbReference type="InterPro" id="IPR052563">
    <property type="entry name" value="FliK"/>
</dbReference>
<keyword evidence="5" id="KW-0966">Cell projection</keyword>
<reference evidence="6" key="1">
    <citation type="submission" date="2014-09" db="EMBL/GenBank/DDBJ databases">
        <authorList>
            <person name="Gomez-Valero L."/>
        </authorList>
    </citation>
    <scope>NUCLEOTIDE SEQUENCE [LARGE SCALE GENOMIC DNA]</scope>
    <source>
        <strain evidence="6">ATCC700992</strain>
    </source>
</reference>
<evidence type="ECO:0000256" key="2">
    <source>
        <dbReference type="ARBA" id="ARBA00009149"/>
    </source>
</evidence>
<organism evidence="5 6">
    <name type="scientific">Legionella fallonii LLAP-10</name>
    <dbReference type="NCBI Taxonomy" id="1212491"/>
    <lineage>
        <taxon>Bacteria</taxon>
        <taxon>Pseudomonadati</taxon>
        <taxon>Pseudomonadota</taxon>
        <taxon>Gammaproteobacteria</taxon>
        <taxon>Legionellales</taxon>
        <taxon>Legionellaceae</taxon>
        <taxon>Legionella</taxon>
    </lineage>
</organism>
<name>A0A098G537_9GAMM</name>
<accession>A0A098G537</accession>
<comment type="function">
    <text evidence="1">Controls the length of the flagellar hook.</text>
</comment>
<dbReference type="GO" id="GO:0044780">
    <property type="term" value="P:bacterial-type flagellum assembly"/>
    <property type="evidence" value="ECO:0007669"/>
    <property type="project" value="InterPro"/>
</dbReference>
<dbReference type="PANTHER" id="PTHR37533:SF2">
    <property type="entry name" value="FLAGELLAR HOOK-LENGTH CONTROL PROTEIN"/>
    <property type="match status" value="1"/>
</dbReference>